<feature type="domain" description="Glycosyl-hydrolase 97 C-terminal oligomerisation" evidence="1">
    <location>
        <begin position="26"/>
        <end position="73"/>
    </location>
</feature>
<evidence type="ECO:0000259" key="1">
    <source>
        <dbReference type="Pfam" id="PF14509"/>
    </source>
</evidence>
<name>A0A916TVJ5_9SPHN</name>
<proteinExistence type="predicted"/>
<reference evidence="2" key="1">
    <citation type="journal article" date="2014" name="Int. J. Syst. Evol. Microbiol.">
        <title>Complete genome sequence of Corynebacterium casei LMG S-19264T (=DSM 44701T), isolated from a smear-ripened cheese.</title>
        <authorList>
            <consortium name="US DOE Joint Genome Institute (JGI-PGF)"/>
            <person name="Walter F."/>
            <person name="Albersmeier A."/>
            <person name="Kalinowski J."/>
            <person name="Ruckert C."/>
        </authorList>
    </citation>
    <scope>NUCLEOTIDE SEQUENCE</scope>
    <source>
        <strain evidence="2">CGMCC 1.15095</strain>
    </source>
</reference>
<dbReference type="Pfam" id="PF14509">
    <property type="entry name" value="GH97_C"/>
    <property type="match status" value="1"/>
</dbReference>
<dbReference type="InterPro" id="IPR013780">
    <property type="entry name" value="Glyco_hydro_b"/>
</dbReference>
<protein>
    <recommendedName>
        <fullName evidence="1">Glycosyl-hydrolase 97 C-terminal oligomerisation domain-containing protein</fullName>
    </recommendedName>
</protein>
<gene>
    <name evidence="2" type="ORF">GCM10011494_36630</name>
</gene>
<dbReference type="Gene3D" id="2.60.40.1180">
    <property type="entry name" value="Golgi alpha-mannosidase II"/>
    <property type="match status" value="1"/>
</dbReference>
<keyword evidence="3" id="KW-1185">Reference proteome</keyword>
<evidence type="ECO:0000313" key="2">
    <source>
        <dbReference type="EMBL" id="GGC14477.1"/>
    </source>
</evidence>
<dbReference type="AlphaFoldDB" id="A0A916TVJ5"/>
<dbReference type="Proteomes" id="UP000608154">
    <property type="component" value="Unassembled WGS sequence"/>
</dbReference>
<dbReference type="InterPro" id="IPR029483">
    <property type="entry name" value="GH97_C"/>
</dbReference>
<organism evidence="2 3">
    <name type="scientific">Novosphingobium endophyticum</name>
    <dbReference type="NCBI Taxonomy" id="1955250"/>
    <lineage>
        <taxon>Bacteria</taxon>
        <taxon>Pseudomonadati</taxon>
        <taxon>Pseudomonadota</taxon>
        <taxon>Alphaproteobacteria</taxon>
        <taxon>Sphingomonadales</taxon>
        <taxon>Sphingomonadaceae</taxon>
        <taxon>Novosphingobium</taxon>
    </lineage>
</organism>
<sequence>MLSVPQWRTSDRGASQIVAAGIRPRELSVTVYADEGAASEPRETKVRIEKRDVTVRDAMTMRLAPSGGQAVLFERT</sequence>
<evidence type="ECO:0000313" key="3">
    <source>
        <dbReference type="Proteomes" id="UP000608154"/>
    </source>
</evidence>
<accession>A0A916TVJ5</accession>
<dbReference type="EMBL" id="BMHK01000044">
    <property type="protein sequence ID" value="GGC14477.1"/>
    <property type="molecule type" value="Genomic_DNA"/>
</dbReference>
<comment type="caution">
    <text evidence="2">The sequence shown here is derived from an EMBL/GenBank/DDBJ whole genome shotgun (WGS) entry which is preliminary data.</text>
</comment>
<reference evidence="2" key="2">
    <citation type="submission" date="2020-09" db="EMBL/GenBank/DDBJ databases">
        <authorList>
            <person name="Sun Q."/>
            <person name="Zhou Y."/>
        </authorList>
    </citation>
    <scope>NUCLEOTIDE SEQUENCE</scope>
    <source>
        <strain evidence="2">CGMCC 1.15095</strain>
    </source>
</reference>